<protein>
    <submittedName>
        <fullName evidence="2">Uncharacterized protein</fullName>
    </submittedName>
</protein>
<feature type="region of interest" description="Disordered" evidence="1">
    <location>
        <begin position="1"/>
        <end position="33"/>
    </location>
</feature>
<organism evidence="2 3">
    <name type="scientific">Eumeta variegata</name>
    <name type="common">Bagworm moth</name>
    <name type="synonym">Eumeta japonica</name>
    <dbReference type="NCBI Taxonomy" id="151549"/>
    <lineage>
        <taxon>Eukaryota</taxon>
        <taxon>Metazoa</taxon>
        <taxon>Ecdysozoa</taxon>
        <taxon>Arthropoda</taxon>
        <taxon>Hexapoda</taxon>
        <taxon>Insecta</taxon>
        <taxon>Pterygota</taxon>
        <taxon>Neoptera</taxon>
        <taxon>Endopterygota</taxon>
        <taxon>Lepidoptera</taxon>
        <taxon>Glossata</taxon>
        <taxon>Ditrysia</taxon>
        <taxon>Tineoidea</taxon>
        <taxon>Psychidae</taxon>
        <taxon>Oiketicinae</taxon>
        <taxon>Eumeta</taxon>
    </lineage>
</organism>
<dbReference type="AlphaFoldDB" id="A0A4C1SN95"/>
<accession>A0A4C1SN95</accession>
<proteinExistence type="predicted"/>
<reference evidence="2 3" key="1">
    <citation type="journal article" date="2019" name="Commun. Biol.">
        <title>The bagworm genome reveals a unique fibroin gene that provides high tensile strength.</title>
        <authorList>
            <person name="Kono N."/>
            <person name="Nakamura H."/>
            <person name="Ohtoshi R."/>
            <person name="Tomita M."/>
            <person name="Numata K."/>
            <person name="Arakawa K."/>
        </authorList>
    </citation>
    <scope>NUCLEOTIDE SEQUENCE [LARGE SCALE GENOMIC DNA]</scope>
</reference>
<dbReference type="Proteomes" id="UP000299102">
    <property type="component" value="Unassembled WGS sequence"/>
</dbReference>
<name>A0A4C1SN95_EUMVA</name>
<gene>
    <name evidence="2" type="ORF">EVAR_101769_1</name>
</gene>
<sequence>MDPRGPVTQIRLQRAERPALASRRRSFPVGVHSDSVSRSLQIVQFNTFYLNPRRANEKEDKNGGLSLCPRTRSASNSHGVKNSSRDDIGRTFSPETFAGSSDAARTTPARDVPMGAL</sequence>
<evidence type="ECO:0000256" key="1">
    <source>
        <dbReference type="SAM" id="MobiDB-lite"/>
    </source>
</evidence>
<feature type="compositionally biased region" description="Polar residues" evidence="1">
    <location>
        <begin position="72"/>
        <end position="82"/>
    </location>
</feature>
<feature type="region of interest" description="Disordered" evidence="1">
    <location>
        <begin position="51"/>
        <end position="117"/>
    </location>
</feature>
<dbReference type="EMBL" id="BGZK01000010">
    <property type="protein sequence ID" value="GBP03386.1"/>
    <property type="molecule type" value="Genomic_DNA"/>
</dbReference>
<keyword evidence="3" id="KW-1185">Reference proteome</keyword>
<evidence type="ECO:0000313" key="3">
    <source>
        <dbReference type="Proteomes" id="UP000299102"/>
    </source>
</evidence>
<comment type="caution">
    <text evidence="2">The sequence shown here is derived from an EMBL/GenBank/DDBJ whole genome shotgun (WGS) entry which is preliminary data.</text>
</comment>
<evidence type="ECO:0000313" key="2">
    <source>
        <dbReference type="EMBL" id="GBP03386.1"/>
    </source>
</evidence>